<keyword evidence="16" id="KW-1185">Reference proteome</keyword>
<evidence type="ECO:0000256" key="5">
    <source>
        <dbReference type="ARBA" id="ARBA00022806"/>
    </source>
</evidence>
<dbReference type="InterPro" id="IPR004589">
    <property type="entry name" value="DNA_helicase_ATP-dep_RecQ"/>
</dbReference>
<comment type="similarity">
    <text evidence="1">Belongs to the helicase family. RecQ subfamily.</text>
</comment>
<dbReference type="EMBL" id="DS267826">
    <property type="protein sequence ID" value="EDN56812.1"/>
    <property type="molecule type" value="Genomic_DNA"/>
</dbReference>
<evidence type="ECO:0000256" key="10">
    <source>
        <dbReference type="ARBA" id="ARBA00034808"/>
    </source>
</evidence>
<sequence length="677" mass="76248">MIIWTKSALFILLGRAFGTQGVLMYLSLPSKKGFPIMQSDSLHQTLQSVFGFDSLRQGQQPVIEAVMNGYSAAAIFPTGSGKSLCYQLPATVLPNLTLVISPLLALMKDQLNFLQSKGIPAASIDSSQSREESQRVMAGVKNGQIKILMISVERLKNERFREFIRQVPISLMVVDEAHCISEWGHNFRPDYLKLPQYQRELNIPQSLLLTATATPAVIEDMKQKFDIASEHITVTGFYRPNLDISVIPCEEATKQEVLSELIASSPKLPTIVYVTQQQTAEQVAKSLIHIGINAHAYHAGMKSDIREQIQQQFMDSQIDCIVATIAFGMGVDKSDIRRVIHFDLPKSIENYAQEIGRAGRDGQRSECILLGNTSGLTVLENFVYGDTPELTSINYVVEQAKEHAPQWEVVPLRLSRESNIRQLPLKTLLVYLELHKLIEAKYSYFAEYRFKFLHDQQFIVNQFQGERRQFVEAIFSCSQKAKVWCQVDLEALWMNYQSERSRVVAALDYFHQNGWIELESKQLTDVYSVLPTTQSSDVLIQQLYELFQSKESKDIERIHTMLRLFQSEHCLSSQLANYFADHNAPEQCGHCSVCRGQVASFPTPQGEDIEPPQVAMWVQEFIQLSPSAISNDAVARFLCGISTPLISQLKASKLAGYGAMANTSFEQVLAQVEAVRA</sequence>
<keyword evidence="5 15" id="KW-0347">Helicase</keyword>
<dbReference type="InterPro" id="IPR011545">
    <property type="entry name" value="DEAD/DEAH_box_helicase_dom"/>
</dbReference>
<dbReference type="SUPFAM" id="SSF52540">
    <property type="entry name" value="P-loop containing nucleoside triphosphate hydrolases"/>
    <property type="match status" value="1"/>
</dbReference>
<dbReference type="Gene3D" id="3.40.50.300">
    <property type="entry name" value="P-loop containing nucleotide triphosphate hydrolases"/>
    <property type="match status" value="2"/>
</dbReference>
<dbReference type="NCBIfam" id="TIGR00614">
    <property type="entry name" value="recQ_fam"/>
    <property type="match status" value="1"/>
</dbReference>
<evidence type="ECO:0000256" key="12">
    <source>
        <dbReference type="ARBA" id="ARBA00044550"/>
    </source>
</evidence>
<evidence type="ECO:0000256" key="4">
    <source>
        <dbReference type="ARBA" id="ARBA00022801"/>
    </source>
</evidence>
<gene>
    <name evidence="15" type="ORF">VEx25_1530</name>
</gene>
<dbReference type="InterPro" id="IPR002464">
    <property type="entry name" value="DNA/RNA_helicase_DEAH_CS"/>
</dbReference>
<evidence type="ECO:0000313" key="15">
    <source>
        <dbReference type="EMBL" id="EDN56812.1"/>
    </source>
</evidence>
<evidence type="ECO:0000256" key="2">
    <source>
        <dbReference type="ARBA" id="ARBA00022723"/>
    </source>
</evidence>
<evidence type="ECO:0000259" key="14">
    <source>
        <dbReference type="PROSITE" id="PS51194"/>
    </source>
</evidence>
<evidence type="ECO:0000256" key="1">
    <source>
        <dbReference type="ARBA" id="ARBA00005446"/>
    </source>
</evidence>
<dbReference type="Pfam" id="PF00270">
    <property type="entry name" value="DEAD"/>
    <property type="match status" value="1"/>
</dbReference>
<keyword evidence="2" id="KW-0479">Metal-binding</keyword>
<feature type="domain" description="Helicase ATP-binding" evidence="13">
    <location>
        <begin position="63"/>
        <end position="231"/>
    </location>
</feature>
<dbReference type="InterPro" id="IPR014001">
    <property type="entry name" value="Helicase_ATP-bd"/>
</dbReference>
<dbReference type="SMART" id="SM00490">
    <property type="entry name" value="HELICc"/>
    <property type="match status" value="1"/>
</dbReference>
<dbReference type="CDD" id="cd18794">
    <property type="entry name" value="SF2_C_RecQ"/>
    <property type="match status" value="1"/>
</dbReference>
<dbReference type="CDD" id="cd18018">
    <property type="entry name" value="DEXHc_RecQ4-like"/>
    <property type="match status" value="1"/>
</dbReference>
<dbReference type="PROSITE" id="PS51192">
    <property type="entry name" value="HELICASE_ATP_BIND_1"/>
    <property type="match status" value="1"/>
</dbReference>
<proteinExistence type="inferred from homology"/>
<dbReference type="PANTHER" id="PTHR13710">
    <property type="entry name" value="DNA HELICASE RECQ FAMILY MEMBER"/>
    <property type="match status" value="1"/>
</dbReference>
<keyword evidence="4" id="KW-0378">Hydrolase</keyword>
<protein>
    <recommendedName>
        <fullName evidence="11">ATP-dependent DNA helicase RecQ</fullName>
        <ecNumber evidence="10">5.6.2.4</ecNumber>
    </recommendedName>
    <alternativeName>
        <fullName evidence="12">DNA 3'-5' helicase RecQ</fullName>
    </alternativeName>
</protein>
<evidence type="ECO:0000256" key="11">
    <source>
        <dbReference type="ARBA" id="ARBA00044535"/>
    </source>
</evidence>
<name>A0ABM9WU15_VIBAE</name>
<evidence type="ECO:0000259" key="13">
    <source>
        <dbReference type="PROSITE" id="PS51192"/>
    </source>
</evidence>
<dbReference type="InterPro" id="IPR032284">
    <property type="entry name" value="RecQ_Zn-bd"/>
</dbReference>
<evidence type="ECO:0000256" key="8">
    <source>
        <dbReference type="ARBA" id="ARBA00023235"/>
    </source>
</evidence>
<dbReference type="InterPro" id="IPR001650">
    <property type="entry name" value="Helicase_C-like"/>
</dbReference>
<dbReference type="GO" id="GO:0004386">
    <property type="term" value="F:helicase activity"/>
    <property type="evidence" value="ECO:0007669"/>
    <property type="project" value="UniProtKB-KW"/>
</dbReference>
<evidence type="ECO:0000256" key="9">
    <source>
        <dbReference type="ARBA" id="ARBA00034617"/>
    </source>
</evidence>
<evidence type="ECO:0000256" key="3">
    <source>
        <dbReference type="ARBA" id="ARBA00022741"/>
    </source>
</evidence>
<keyword evidence="6" id="KW-0067">ATP-binding</keyword>
<dbReference type="Proteomes" id="UP000242664">
    <property type="component" value="Unassembled WGS sequence"/>
</dbReference>
<dbReference type="InterPro" id="IPR027417">
    <property type="entry name" value="P-loop_NTPase"/>
</dbReference>
<comment type="catalytic activity">
    <reaction evidence="9">
        <text>Couples ATP hydrolysis with the unwinding of duplex DNA by translocating in the 3'-5' direction.</text>
        <dbReference type="EC" id="5.6.2.4"/>
    </reaction>
</comment>
<reference evidence="16" key="1">
    <citation type="submission" date="2006-10" db="EMBL/GenBank/DDBJ databases">
        <authorList>
            <person name="Heidelberg J."/>
            <person name="Sebastian Y."/>
        </authorList>
    </citation>
    <scope>NUCLEOTIDE SEQUENCE [LARGE SCALE GENOMIC DNA]</scope>
    <source>
        <strain evidence="16">EX25</strain>
    </source>
</reference>
<dbReference type="PANTHER" id="PTHR13710:SF105">
    <property type="entry name" value="ATP-DEPENDENT DNA HELICASE Q1"/>
    <property type="match status" value="1"/>
</dbReference>
<dbReference type="Gene3D" id="1.10.10.10">
    <property type="entry name" value="Winged helix-like DNA-binding domain superfamily/Winged helix DNA-binding domain"/>
    <property type="match status" value="1"/>
</dbReference>
<accession>A0ABM9WU15</accession>
<dbReference type="SMART" id="SM00487">
    <property type="entry name" value="DEXDc"/>
    <property type="match status" value="1"/>
</dbReference>
<dbReference type="EC" id="5.6.2.4" evidence="10"/>
<evidence type="ECO:0000256" key="7">
    <source>
        <dbReference type="ARBA" id="ARBA00023125"/>
    </source>
</evidence>
<evidence type="ECO:0000313" key="16">
    <source>
        <dbReference type="Proteomes" id="UP000242664"/>
    </source>
</evidence>
<dbReference type="InterPro" id="IPR036388">
    <property type="entry name" value="WH-like_DNA-bd_sf"/>
</dbReference>
<evidence type="ECO:0000256" key="6">
    <source>
        <dbReference type="ARBA" id="ARBA00022840"/>
    </source>
</evidence>
<organism evidence="15 16">
    <name type="scientific">Vibrio antiquarius (strain Ex25)</name>
    <dbReference type="NCBI Taxonomy" id="150340"/>
    <lineage>
        <taxon>Bacteria</taxon>
        <taxon>Pseudomonadati</taxon>
        <taxon>Pseudomonadota</taxon>
        <taxon>Gammaproteobacteria</taxon>
        <taxon>Vibrionales</taxon>
        <taxon>Vibrionaceae</taxon>
        <taxon>Vibrio</taxon>
        <taxon>Vibrio diabolicus subgroup</taxon>
    </lineage>
</organism>
<dbReference type="PROSITE" id="PS00690">
    <property type="entry name" value="DEAH_ATP_HELICASE"/>
    <property type="match status" value="1"/>
</dbReference>
<keyword evidence="7" id="KW-0238">DNA-binding</keyword>
<dbReference type="Pfam" id="PF16124">
    <property type="entry name" value="RecQ_Zn_bind"/>
    <property type="match status" value="1"/>
</dbReference>
<keyword evidence="3" id="KW-0547">Nucleotide-binding</keyword>
<dbReference type="Pfam" id="PF00271">
    <property type="entry name" value="Helicase_C"/>
    <property type="match status" value="1"/>
</dbReference>
<keyword evidence="8" id="KW-0413">Isomerase</keyword>
<dbReference type="PROSITE" id="PS51194">
    <property type="entry name" value="HELICASE_CTER"/>
    <property type="match status" value="1"/>
</dbReference>
<feature type="domain" description="Helicase C-terminal" evidence="14">
    <location>
        <begin position="257"/>
        <end position="418"/>
    </location>
</feature>